<dbReference type="KEGG" id="gps:C427_1332"/>
<dbReference type="HOGENOM" id="CLU_2070833_0_0_6"/>
<evidence type="ECO:0000313" key="2">
    <source>
        <dbReference type="Proteomes" id="UP000011864"/>
    </source>
</evidence>
<dbReference type="PATRIC" id="fig|1129794.4.peg.1319"/>
<dbReference type="OrthoDB" id="6387233at2"/>
<reference evidence="1 2" key="1">
    <citation type="journal article" date="2013" name="Genome Announc.">
        <title>Complete Genome Sequence of Glaciecola psychrophila Strain 170T.</title>
        <authorList>
            <person name="Yin J."/>
            <person name="Chen J."/>
            <person name="Liu G."/>
            <person name="Yu Y."/>
            <person name="Song L."/>
            <person name="Wang X."/>
            <person name="Qu X."/>
        </authorList>
    </citation>
    <scope>NUCLEOTIDE SEQUENCE [LARGE SCALE GENOMIC DNA]</scope>
    <source>
        <strain evidence="1 2">170</strain>
    </source>
</reference>
<dbReference type="eggNOG" id="ENOG502ZU5Y">
    <property type="taxonomic scope" value="Bacteria"/>
</dbReference>
<dbReference type="AlphaFoldDB" id="K7ACR7"/>
<dbReference type="Proteomes" id="UP000011864">
    <property type="component" value="Chromosome"/>
</dbReference>
<name>K7ACR7_9ALTE</name>
<protein>
    <submittedName>
        <fullName evidence="1">Uncharacterized protein</fullName>
    </submittedName>
</protein>
<keyword evidence="2" id="KW-1185">Reference proteome</keyword>
<organism evidence="1 2">
    <name type="scientific">Paraglaciecola psychrophila 170</name>
    <dbReference type="NCBI Taxonomy" id="1129794"/>
    <lineage>
        <taxon>Bacteria</taxon>
        <taxon>Pseudomonadati</taxon>
        <taxon>Pseudomonadota</taxon>
        <taxon>Gammaproteobacteria</taxon>
        <taxon>Alteromonadales</taxon>
        <taxon>Alteromonadaceae</taxon>
        <taxon>Paraglaciecola</taxon>
    </lineage>
</organism>
<proteinExistence type="predicted"/>
<gene>
    <name evidence="1" type="ORF">C427_1332</name>
</gene>
<dbReference type="EMBL" id="CP003837">
    <property type="protein sequence ID" value="AGH43441.1"/>
    <property type="molecule type" value="Genomic_DNA"/>
</dbReference>
<accession>K7ACR7</accession>
<sequence length="118" mass="13378">MKVVVGKFSSEPFHALSKKEISLLLKLVPNDWIKQVSNVVLSSKILKKRKLSKPVEYSVSKKQLSIFSRGLVREDIAKQVLLELASIGGELDEGNFNNTFELDSVIKPYMDKFLKVRV</sequence>
<dbReference type="RefSeq" id="WP_007639536.1">
    <property type="nucleotide sequence ID" value="NC_020514.1"/>
</dbReference>
<evidence type="ECO:0000313" key="1">
    <source>
        <dbReference type="EMBL" id="AGH43441.1"/>
    </source>
</evidence>